<evidence type="ECO:0000313" key="8">
    <source>
        <dbReference type="EMBL" id="MBC8591394.1"/>
    </source>
</evidence>
<dbReference type="GO" id="GO:0016020">
    <property type="term" value="C:membrane"/>
    <property type="evidence" value="ECO:0007669"/>
    <property type="project" value="InterPro"/>
</dbReference>
<gene>
    <name evidence="8" type="ORF">H8689_09755</name>
</gene>
<dbReference type="Pfam" id="PF00015">
    <property type="entry name" value="MCPsignal"/>
    <property type="match status" value="1"/>
</dbReference>
<evidence type="ECO:0000256" key="1">
    <source>
        <dbReference type="ARBA" id="ARBA00023224"/>
    </source>
</evidence>
<dbReference type="InterPro" id="IPR029151">
    <property type="entry name" value="Sensor-like_sf"/>
</dbReference>
<comment type="caution">
    <text evidence="8">The sequence shown here is derived from an EMBL/GenBank/DDBJ whole genome shotgun (WGS) entry which is preliminary data.</text>
</comment>
<organism evidence="8 9">
    <name type="scientific">Wansuia hejianensis</name>
    <dbReference type="NCBI Taxonomy" id="2763667"/>
    <lineage>
        <taxon>Bacteria</taxon>
        <taxon>Bacillati</taxon>
        <taxon>Bacillota</taxon>
        <taxon>Clostridia</taxon>
        <taxon>Lachnospirales</taxon>
        <taxon>Lachnospiraceae</taxon>
        <taxon>Wansuia</taxon>
    </lineage>
</organism>
<feature type="domain" description="Methyl-accepting transducer" evidence="6">
    <location>
        <begin position="98"/>
        <end position="348"/>
    </location>
</feature>
<comment type="similarity">
    <text evidence="2">Belongs to the methyl-accepting chemotaxis (MCP) protein family.</text>
</comment>
<proteinExistence type="inferred from homology"/>
<dbReference type="InterPro" id="IPR003660">
    <property type="entry name" value="HAMP_dom"/>
</dbReference>
<dbReference type="PROSITE" id="PS50111">
    <property type="entry name" value="CHEMOTAXIS_TRANSDUC_2"/>
    <property type="match status" value="1"/>
</dbReference>
<evidence type="ECO:0000256" key="3">
    <source>
        <dbReference type="PROSITE-ProRule" id="PRU00284"/>
    </source>
</evidence>
<dbReference type="PROSITE" id="PS50885">
    <property type="entry name" value="HAMP"/>
    <property type="match status" value="1"/>
</dbReference>
<dbReference type="PANTHER" id="PTHR32089">
    <property type="entry name" value="METHYL-ACCEPTING CHEMOTAXIS PROTEIN MCPB"/>
    <property type="match status" value="1"/>
</dbReference>
<evidence type="ECO:0000256" key="5">
    <source>
        <dbReference type="SAM" id="Phobius"/>
    </source>
</evidence>
<reference evidence="8 9" key="1">
    <citation type="submission" date="2020-08" db="EMBL/GenBank/DDBJ databases">
        <title>Genome public.</title>
        <authorList>
            <person name="Liu C."/>
            <person name="Sun Q."/>
        </authorList>
    </citation>
    <scope>NUCLEOTIDE SEQUENCE [LARGE SCALE GENOMIC DNA]</scope>
    <source>
        <strain evidence="8 9">NSJ-26</strain>
    </source>
</reference>
<keyword evidence="9" id="KW-1185">Reference proteome</keyword>
<dbReference type="SMART" id="SM00283">
    <property type="entry name" value="MA"/>
    <property type="match status" value="1"/>
</dbReference>
<dbReference type="CDD" id="cd12914">
    <property type="entry name" value="PDC1_DGC_like"/>
    <property type="match status" value="1"/>
</dbReference>
<dbReference type="RefSeq" id="WP_249324261.1">
    <property type="nucleotide sequence ID" value="NZ_JACRTK010000004.1"/>
</dbReference>
<feature type="domain" description="HAMP" evidence="7">
    <location>
        <begin position="27"/>
        <end position="79"/>
    </location>
</feature>
<keyword evidence="5" id="KW-0812">Transmembrane</keyword>
<dbReference type="PANTHER" id="PTHR32089:SF112">
    <property type="entry name" value="LYSOZYME-LIKE PROTEIN-RELATED"/>
    <property type="match status" value="1"/>
</dbReference>
<dbReference type="AlphaFoldDB" id="A0A926F3U7"/>
<name>A0A926F3U7_9FIRM</name>
<sequence length="515" mass="58103">MDKYKIATYILLVIQGAWIFGIIFFARKLVKKTSSIDELLHSVAQGDLTRKITLKDKGFLASLNSNLNNLINKVRNLVAQIMTLTDKTVNYTSELNSDTMKINTSAQETVKVINEIAKSMEQQMYSIKRAEEYSTEAMDTSRHIVEQSDEVSRKADETIETIEASYKNFEALIEKLDQSAKTSAQSANRIKQLEDQTILIQSIADKVKDISSNTNLLALNASIEAARAGEAGKGFAVVADEVKKLAEDSTIQSEQIQKVVDGIKEEIHIISDAIEEEINTIKEYISFSYTTREYLEKINTETKGVFDVFGDINSEIGEQENKINQVVDIIKDTSYTFENIAASTEEMAASAENQASITEETFKKISNLLEMNKEIEEYISGFVKNYRIDEATQRYIDNGLRSLKEMSKLPVLADMDYKSGTSILRKELENHPEFELFAIMQKDGLRKAITLDYKEDDVYVNFAHRPYFKEAISGKEYKSAPYISVDTNNYCIAMSVPVKDNTGEIVGILMGDLRL</sequence>
<dbReference type="EMBL" id="JACRTK010000004">
    <property type="protein sequence ID" value="MBC8591394.1"/>
    <property type="molecule type" value="Genomic_DNA"/>
</dbReference>
<keyword evidence="4" id="KW-0175">Coiled coil</keyword>
<feature type="transmembrane region" description="Helical" evidence="5">
    <location>
        <begin position="6"/>
        <end position="26"/>
    </location>
</feature>
<keyword evidence="5" id="KW-0472">Membrane</keyword>
<keyword evidence="1 3" id="KW-0807">Transducer</keyword>
<evidence type="ECO:0000259" key="6">
    <source>
        <dbReference type="PROSITE" id="PS50111"/>
    </source>
</evidence>
<dbReference type="Gene3D" id="1.10.287.950">
    <property type="entry name" value="Methyl-accepting chemotaxis protein"/>
    <property type="match status" value="1"/>
</dbReference>
<dbReference type="InterPro" id="IPR004089">
    <property type="entry name" value="MCPsignal_dom"/>
</dbReference>
<protein>
    <submittedName>
        <fullName evidence="8">Methyl-accepting chemotaxis protein</fullName>
    </submittedName>
</protein>
<evidence type="ECO:0000256" key="4">
    <source>
        <dbReference type="SAM" id="Coils"/>
    </source>
</evidence>
<feature type="coiled-coil region" evidence="4">
    <location>
        <begin position="159"/>
        <end position="196"/>
    </location>
</feature>
<evidence type="ECO:0000256" key="2">
    <source>
        <dbReference type="ARBA" id="ARBA00029447"/>
    </source>
</evidence>
<dbReference type="GO" id="GO:0007165">
    <property type="term" value="P:signal transduction"/>
    <property type="evidence" value="ECO:0007669"/>
    <property type="project" value="UniProtKB-KW"/>
</dbReference>
<evidence type="ECO:0000313" key="9">
    <source>
        <dbReference type="Proteomes" id="UP000601522"/>
    </source>
</evidence>
<dbReference type="Gene3D" id="3.30.450.20">
    <property type="entry name" value="PAS domain"/>
    <property type="match status" value="1"/>
</dbReference>
<feature type="coiled-coil region" evidence="4">
    <location>
        <begin position="60"/>
        <end position="87"/>
    </location>
</feature>
<keyword evidence="5" id="KW-1133">Transmembrane helix</keyword>
<dbReference type="Proteomes" id="UP000601522">
    <property type="component" value="Unassembled WGS sequence"/>
</dbReference>
<dbReference type="SUPFAM" id="SSF103190">
    <property type="entry name" value="Sensory domain-like"/>
    <property type="match status" value="1"/>
</dbReference>
<evidence type="ECO:0000259" key="7">
    <source>
        <dbReference type="PROSITE" id="PS50885"/>
    </source>
</evidence>
<dbReference type="SUPFAM" id="SSF58104">
    <property type="entry name" value="Methyl-accepting chemotaxis protein (MCP) signaling domain"/>
    <property type="match status" value="1"/>
</dbReference>
<accession>A0A926F3U7</accession>